<sequence length="171" mass="18562">MHGGSTPTHRAAGERRVAEQQAARLAARFVTRKDIHPADALLVLVQWTAGEVDYWRAQVNALADEHLAGNLTTKTETGTDKGQATDLRTTEAATHIAVRLLAEASDRLARYAAAALKAGVDERRVRITESQGQLWVSQSGGSSMPSTCHPPSRLRIRLEDEIASCVECHTV</sequence>
<reference evidence="1 2" key="1">
    <citation type="submission" date="2020-07" db="EMBL/GenBank/DDBJ databases">
        <title>Sequencing the genomes of 1000 actinobacteria strains.</title>
        <authorList>
            <person name="Klenk H.-P."/>
        </authorList>
    </citation>
    <scope>NUCLEOTIDE SEQUENCE [LARGE SCALE GENOMIC DNA]</scope>
    <source>
        <strain evidence="1 2">DSM 29531</strain>
    </source>
</reference>
<dbReference type="EMBL" id="JACCFW010000001">
    <property type="protein sequence ID" value="NYJ76080.1"/>
    <property type="molecule type" value="Genomic_DNA"/>
</dbReference>
<gene>
    <name evidence="1" type="ORF">HNR15_003043</name>
</gene>
<evidence type="ECO:0000313" key="2">
    <source>
        <dbReference type="Proteomes" id="UP000571817"/>
    </source>
</evidence>
<evidence type="ECO:0000313" key="1">
    <source>
        <dbReference type="EMBL" id="NYJ76080.1"/>
    </source>
</evidence>
<comment type="caution">
    <text evidence="1">The sequence shown here is derived from an EMBL/GenBank/DDBJ whole genome shotgun (WGS) entry which is preliminary data.</text>
</comment>
<dbReference type="Proteomes" id="UP000571817">
    <property type="component" value="Unassembled WGS sequence"/>
</dbReference>
<proteinExistence type="predicted"/>
<accession>A0A853DN94</accession>
<dbReference type="RefSeq" id="WP_179483180.1">
    <property type="nucleotide sequence ID" value="NZ_JACCFW010000001.1"/>
</dbReference>
<keyword evidence="2" id="KW-1185">Reference proteome</keyword>
<protein>
    <submittedName>
        <fullName evidence="1">Uncharacterized protein</fullName>
    </submittedName>
</protein>
<dbReference type="AlphaFoldDB" id="A0A853DN94"/>
<organism evidence="1 2">
    <name type="scientific">Allobranchiibius huperziae</name>
    <dbReference type="NCBI Taxonomy" id="1874116"/>
    <lineage>
        <taxon>Bacteria</taxon>
        <taxon>Bacillati</taxon>
        <taxon>Actinomycetota</taxon>
        <taxon>Actinomycetes</taxon>
        <taxon>Micrococcales</taxon>
        <taxon>Dermacoccaceae</taxon>
        <taxon>Allobranchiibius</taxon>
    </lineage>
</organism>
<name>A0A853DN94_9MICO</name>